<reference evidence="2 3" key="1">
    <citation type="journal article" date="2016" name="Nat. Commun.">
        <title>Thousands of microbial genomes shed light on interconnected biogeochemical processes in an aquifer system.</title>
        <authorList>
            <person name="Anantharaman K."/>
            <person name="Brown C.T."/>
            <person name="Hug L.A."/>
            <person name="Sharon I."/>
            <person name="Castelle C.J."/>
            <person name="Probst A.J."/>
            <person name="Thomas B.C."/>
            <person name="Singh A."/>
            <person name="Wilkins M.J."/>
            <person name="Karaoz U."/>
            <person name="Brodie E.L."/>
            <person name="Williams K.H."/>
            <person name="Hubbard S.S."/>
            <person name="Banfield J.F."/>
        </authorList>
    </citation>
    <scope>NUCLEOTIDE SEQUENCE [LARGE SCALE GENOMIC DNA]</scope>
</reference>
<dbReference type="EMBL" id="METE01000004">
    <property type="protein sequence ID" value="OGB85327.1"/>
    <property type="molecule type" value="Genomic_DNA"/>
</dbReference>
<comment type="caution">
    <text evidence="2">The sequence shown here is derived from an EMBL/GenBank/DDBJ whole genome shotgun (WGS) entry which is preliminary data.</text>
</comment>
<organism evidence="2 3">
    <name type="scientific">candidate division Kazan bacterium RIFCSPLOWO2_01_FULL_48_13</name>
    <dbReference type="NCBI Taxonomy" id="1798539"/>
    <lineage>
        <taxon>Bacteria</taxon>
        <taxon>Bacteria division Kazan-3B-28</taxon>
    </lineage>
</organism>
<name>A0A1F4PNR8_UNCK3</name>
<evidence type="ECO:0000313" key="3">
    <source>
        <dbReference type="Proteomes" id="UP000179010"/>
    </source>
</evidence>
<accession>A0A1F4PNR8</accession>
<proteinExistence type="predicted"/>
<feature type="transmembrane region" description="Helical" evidence="1">
    <location>
        <begin position="33"/>
        <end position="53"/>
    </location>
</feature>
<evidence type="ECO:0000256" key="1">
    <source>
        <dbReference type="SAM" id="Phobius"/>
    </source>
</evidence>
<evidence type="ECO:0000313" key="2">
    <source>
        <dbReference type="EMBL" id="OGB85327.1"/>
    </source>
</evidence>
<dbReference type="AlphaFoldDB" id="A0A1F4PNR8"/>
<keyword evidence="1" id="KW-1133">Transmembrane helix</keyword>
<keyword evidence="1" id="KW-0812">Transmembrane</keyword>
<dbReference type="Proteomes" id="UP000179010">
    <property type="component" value="Unassembled WGS sequence"/>
</dbReference>
<gene>
    <name evidence="2" type="ORF">A2994_01700</name>
</gene>
<dbReference type="STRING" id="1798539.A2994_01700"/>
<protein>
    <submittedName>
        <fullName evidence="2">Uncharacterized protein</fullName>
    </submittedName>
</protein>
<sequence length="132" mass="14221">MSGQPSSSPPAPKGSLGLWRTGLPAPRLLESRIFAIFFLNLLATILLVQNGSAKRTASRRNYQLAKSLGVLGTTPHPQLKQLEMGQTSASTQLRFSSIDNIPPPMAWATKEQLAQWVSNKDALPPMAGVGWG</sequence>
<keyword evidence="1" id="KW-0472">Membrane</keyword>